<dbReference type="EMBL" id="LHQR01000065">
    <property type="protein sequence ID" value="KXG47320.1"/>
    <property type="molecule type" value="Genomic_DNA"/>
</dbReference>
<evidence type="ECO:0000313" key="2">
    <source>
        <dbReference type="EMBL" id="KXG47320.1"/>
    </source>
</evidence>
<dbReference type="GeneID" id="63704203"/>
<dbReference type="PANTHER" id="PTHR42080">
    <property type="entry name" value="SRR1 DOMAIN-CONTAINING PROTEIN"/>
    <property type="match status" value="1"/>
</dbReference>
<feature type="domain" description="SRR1-like" evidence="1">
    <location>
        <begin position="194"/>
        <end position="328"/>
    </location>
</feature>
<dbReference type="RefSeq" id="XP_040645856.1">
    <property type="nucleotide sequence ID" value="XM_040788903.1"/>
</dbReference>
<sequence>MGDTNNSKPVAAKKPRKYVADWRIPHRRSVEPRDIPTLEEAKAIIDRLYESGVPFFTKELIQDMWDQTKREPTPDKIITKDITGATVRCNVEMGRVCRMRDAEDDTELMYVCKDLALNYNCRAHLTNEIDRRHFSLSHWEPCSVIIMHKTQKLDSKTKEIVPQRGPLDREVVAKIFHDKTQEWKESPACEKLKTILSSSAKDHEINKVVAFALGTMSFQHFNEEGILDTSYGWRSAFQNALLVTITEWLKERDHKEKVPCYSQDPAQSEVDKEILDEVGIEVVDDPRGWLEVDEQSVVFSVAPNVPVKEIITDIARPAIIIWCRVKFLDGLDQRCTDPDSSRVRAMMEGYELYEFGPDQNIFCDLAIYIRKLVAAPTPSDGRFS</sequence>
<name>A0A135LEJ7_PENPA</name>
<accession>A0A135LEJ7</accession>
<dbReference type="InterPro" id="IPR012942">
    <property type="entry name" value="SRR1-like"/>
</dbReference>
<dbReference type="OrthoDB" id="5230585at2759"/>
<reference evidence="2 3" key="1">
    <citation type="journal article" date="2016" name="BMC Genomics">
        <title>Genome sequencing and secondary metabolism of the postharvest pathogen Penicillium griseofulvum.</title>
        <authorList>
            <person name="Banani H."/>
            <person name="Marcet-Houben M."/>
            <person name="Ballester A.R."/>
            <person name="Abbruscato P."/>
            <person name="Gonzalez-Candelas L."/>
            <person name="Gabaldon T."/>
            <person name="Spadaro D."/>
        </authorList>
    </citation>
    <scope>NUCLEOTIDE SEQUENCE [LARGE SCALE GENOMIC DNA]</scope>
    <source>
        <strain evidence="2 3">PG3</strain>
    </source>
</reference>
<dbReference type="OMA" id="WKESPAC"/>
<evidence type="ECO:0000259" key="1">
    <source>
        <dbReference type="Pfam" id="PF07985"/>
    </source>
</evidence>
<protein>
    <recommendedName>
        <fullName evidence="1">SRR1-like domain-containing protein</fullName>
    </recommendedName>
</protein>
<evidence type="ECO:0000313" key="3">
    <source>
        <dbReference type="Proteomes" id="UP000070168"/>
    </source>
</evidence>
<dbReference type="Proteomes" id="UP000070168">
    <property type="component" value="Unassembled WGS sequence"/>
</dbReference>
<dbReference type="PANTHER" id="PTHR42080:SF3">
    <property type="entry name" value="SRR1-LIKE DOMAIN-CONTAINING PROTEIN"/>
    <property type="match status" value="1"/>
</dbReference>
<organism evidence="2 3">
    <name type="scientific">Penicillium patulum</name>
    <name type="common">Penicillium griseofulvum</name>
    <dbReference type="NCBI Taxonomy" id="5078"/>
    <lineage>
        <taxon>Eukaryota</taxon>
        <taxon>Fungi</taxon>
        <taxon>Dikarya</taxon>
        <taxon>Ascomycota</taxon>
        <taxon>Pezizomycotina</taxon>
        <taxon>Eurotiomycetes</taxon>
        <taxon>Eurotiomycetidae</taxon>
        <taxon>Eurotiales</taxon>
        <taxon>Aspergillaceae</taxon>
        <taxon>Penicillium</taxon>
    </lineage>
</organism>
<comment type="caution">
    <text evidence="2">The sequence shown here is derived from an EMBL/GenBank/DDBJ whole genome shotgun (WGS) entry which is preliminary data.</text>
</comment>
<keyword evidence="3" id="KW-1185">Reference proteome</keyword>
<gene>
    <name evidence="2" type="ORF">PGRI_011900</name>
</gene>
<dbReference type="AlphaFoldDB" id="A0A135LEJ7"/>
<proteinExistence type="predicted"/>
<dbReference type="Pfam" id="PF07985">
    <property type="entry name" value="SRR1"/>
    <property type="match status" value="1"/>
</dbReference>